<dbReference type="AlphaFoldDB" id="A0A9P6XTD1"/>
<keyword evidence="2" id="KW-1185">Reference proteome</keyword>
<evidence type="ECO:0000313" key="2">
    <source>
        <dbReference type="Proteomes" id="UP000740926"/>
    </source>
</evidence>
<evidence type="ECO:0000313" key="1">
    <source>
        <dbReference type="EMBL" id="KAG1531761.1"/>
    </source>
</evidence>
<sequence length="135" mass="14518">MPDREAITAGRARTGVAHGNAQVLAAGADAVVQAHIDVLASADHPGDRVVTQIQIDVGVAVFEGWQVDRDGVVIGDRKVKVEDVSGQVLCGRAAKAEFEPAFPVPSSKSLQVLLTYKQDSPRTNRWYAEAWNPCR</sequence>
<dbReference type="EMBL" id="JAANIU010010521">
    <property type="protein sequence ID" value="KAG1531761.1"/>
    <property type="molecule type" value="Genomic_DNA"/>
</dbReference>
<organism evidence="1 2">
    <name type="scientific">Rhizopus delemar</name>
    <dbReference type="NCBI Taxonomy" id="936053"/>
    <lineage>
        <taxon>Eukaryota</taxon>
        <taxon>Fungi</taxon>
        <taxon>Fungi incertae sedis</taxon>
        <taxon>Mucoromycota</taxon>
        <taxon>Mucoromycotina</taxon>
        <taxon>Mucoromycetes</taxon>
        <taxon>Mucorales</taxon>
        <taxon>Mucorineae</taxon>
        <taxon>Rhizopodaceae</taxon>
        <taxon>Rhizopus</taxon>
    </lineage>
</organism>
<dbReference type="Proteomes" id="UP000740926">
    <property type="component" value="Unassembled WGS sequence"/>
</dbReference>
<comment type="caution">
    <text evidence="1">The sequence shown here is derived from an EMBL/GenBank/DDBJ whole genome shotgun (WGS) entry which is preliminary data.</text>
</comment>
<proteinExistence type="predicted"/>
<gene>
    <name evidence="1" type="ORF">G6F50_016526</name>
</gene>
<reference evidence="1 2" key="1">
    <citation type="journal article" date="2020" name="Microb. Genom.">
        <title>Genetic diversity of clinical and environmental Mucorales isolates obtained from an investigation of mucormycosis cases among solid organ transplant recipients.</title>
        <authorList>
            <person name="Nguyen M.H."/>
            <person name="Kaul D."/>
            <person name="Muto C."/>
            <person name="Cheng S.J."/>
            <person name="Richter R.A."/>
            <person name="Bruno V.M."/>
            <person name="Liu G."/>
            <person name="Beyhan S."/>
            <person name="Sundermann A.J."/>
            <person name="Mounaud S."/>
            <person name="Pasculle A.W."/>
            <person name="Nierman W.C."/>
            <person name="Driscoll E."/>
            <person name="Cumbie R."/>
            <person name="Clancy C.J."/>
            <person name="Dupont C.L."/>
        </authorList>
    </citation>
    <scope>NUCLEOTIDE SEQUENCE [LARGE SCALE GENOMIC DNA]</scope>
    <source>
        <strain evidence="1 2">GL24</strain>
    </source>
</reference>
<accession>A0A9P6XTD1</accession>
<protein>
    <submittedName>
        <fullName evidence="1">Uncharacterized protein</fullName>
    </submittedName>
</protein>
<name>A0A9P6XTD1_9FUNG</name>